<dbReference type="InterPro" id="IPR011719">
    <property type="entry name" value="CHP02058"/>
</dbReference>
<dbReference type="EMBL" id="CP046522">
    <property type="protein sequence ID" value="QGU94519.1"/>
    <property type="molecule type" value="Genomic_DNA"/>
</dbReference>
<dbReference type="Gene3D" id="3.30.1330.20">
    <property type="entry name" value="Tubulin/FtsZ, C-terminal domain"/>
    <property type="match status" value="1"/>
</dbReference>
<sequence>MWWFWIRLVKGGISIAASNPEKIDEEKIKSCLPVGSKRVKTLLGGLKASGLYFPWFGDTRMTVLKLQ</sequence>
<accession>A0A6I6ELI8</accession>
<organism evidence="3 4">
    <name type="scientific">Clostridium bovifaecis</name>
    <dbReference type="NCBI Taxonomy" id="2184719"/>
    <lineage>
        <taxon>Bacteria</taxon>
        <taxon>Bacillati</taxon>
        <taxon>Bacillota</taxon>
        <taxon>Clostridia</taxon>
        <taxon>Eubacteriales</taxon>
        <taxon>Clostridiaceae</taxon>
        <taxon>Clostridium</taxon>
    </lineage>
</organism>
<keyword evidence="2" id="KW-0342">GTP-binding</keyword>
<dbReference type="AlphaFoldDB" id="A0A6I6ELI8"/>
<keyword evidence="4" id="KW-1185">Reference proteome</keyword>
<name>A0A6I6ELI8_9CLOT</name>
<dbReference type="Pfam" id="PF09585">
    <property type="entry name" value="Lin0512_fam"/>
    <property type="match status" value="1"/>
</dbReference>
<dbReference type="InterPro" id="IPR037103">
    <property type="entry name" value="Tubulin/FtsZ-like_C"/>
</dbReference>
<proteinExistence type="predicted"/>
<gene>
    <name evidence="3" type="ORF">GOM49_04885</name>
</gene>
<dbReference type="Proteomes" id="UP000422764">
    <property type="component" value="Chromosome"/>
</dbReference>
<dbReference type="GO" id="GO:0005525">
    <property type="term" value="F:GTP binding"/>
    <property type="evidence" value="ECO:0007669"/>
    <property type="project" value="UniProtKB-KW"/>
</dbReference>
<reference evidence="3 4" key="1">
    <citation type="submission" date="2019-12" db="EMBL/GenBank/DDBJ databases">
        <title>Genome sequenceing of Clostridium bovifaecis.</title>
        <authorList>
            <person name="Yao Y."/>
        </authorList>
    </citation>
    <scope>NUCLEOTIDE SEQUENCE [LARGE SCALE GENOMIC DNA]</scope>
    <source>
        <strain evidence="3 4">BXX</strain>
    </source>
</reference>
<evidence type="ECO:0000313" key="4">
    <source>
        <dbReference type="Proteomes" id="UP000422764"/>
    </source>
</evidence>
<protein>
    <submittedName>
        <fullName evidence="3">Uncharacterized protein</fullName>
    </submittedName>
</protein>
<keyword evidence="1" id="KW-0547">Nucleotide-binding</keyword>
<evidence type="ECO:0000256" key="1">
    <source>
        <dbReference type="ARBA" id="ARBA00022741"/>
    </source>
</evidence>
<evidence type="ECO:0000313" key="3">
    <source>
        <dbReference type="EMBL" id="QGU94519.1"/>
    </source>
</evidence>
<evidence type="ECO:0000256" key="2">
    <source>
        <dbReference type="ARBA" id="ARBA00023134"/>
    </source>
</evidence>